<dbReference type="Proteomes" id="UP000663193">
    <property type="component" value="Chromosome 6"/>
</dbReference>
<gene>
    <name evidence="1" type="ORF">JI435_408270</name>
</gene>
<sequence length="78" mass="8859">MMKTALKDWVPIKNTRSPTQGFPPRLATRRGYLSLISASIDHVPSTVSPCTNEVSFFELGWYFPFPILAPTPTCRCKW</sequence>
<dbReference type="VEuPathDB" id="FungiDB:JI435_408270"/>
<dbReference type="EMBL" id="CP069028">
    <property type="protein sequence ID" value="QRC96081.1"/>
    <property type="molecule type" value="Genomic_DNA"/>
</dbReference>
<protein>
    <submittedName>
        <fullName evidence="1">Uncharacterized protein</fullName>
    </submittedName>
</protein>
<dbReference type="AlphaFoldDB" id="A0A7U2F066"/>
<keyword evidence="2" id="KW-1185">Reference proteome</keyword>
<reference evidence="2" key="1">
    <citation type="journal article" date="2021" name="BMC Genomics">
        <title>Chromosome-level genome assembly and manually-curated proteome of model necrotroph Parastagonospora nodorum Sn15 reveals a genome-wide trove of candidate effector homologs, and redundancy of virulence-related functions within an accessory chromosome.</title>
        <authorList>
            <person name="Bertazzoni S."/>
            <person name="Jones D.A.B."/>
            <person name="Phan H.T."/>
            <person name="Tan K.-C."/>
            <person name="Hane J.K."/>
        </authorList>
    </citation>
    <scope>NUCLEOTIDE SEQUENCE [LARGE SCALE GENOMIC DNA]</scope>
    <source>
        <strain evidence="2">SN15 / ATCC MYA-4574 / FGSC 10173)</strain>
    </source>
</reference>
<proteinExistence type="predicted"/>
<evidence type="ECO:0000313" key="2">
    <source>
        <dbReference type="Proteomes" id="UP000663193"/>
    </source>
</evidence>
<accession>A0A7U2F066</accession>
<evidence type="ECO:0000313" key="1">
    <source>
        <dbReference type="EMBL" id="QRC96081.1"/>
    </source>
</evidence>
<organism evidence="1 2">
    <name type="scientific">Phaeosphaeria nodorum (strain SN15 / ATCC MYA-4574 / FGSC 10173)</name>
    <name type="common">Glume blotch fungus</name>
    <name type="synonym">Parastagonospora nodorum</name>
    <dbReference type="NCBI Taxonomy" id="321614"/>
    <lineage>
        <taxon>Eukaryota</taxon>
        <taxon>Fungi</taxon>
        <taxon>Dikarya</taxon>
        <taxon>Ascomycota</taxon>
        <taxon>Pezizomycotina</taxon>
        <taxon>Dothideomycetes</taxon>
        <taxon>Pleosporomycetidae</taxon>
        <taxon>Pleosporales</taxon>
        <taxon>Pleosporineae</taxon>
        <taxon>Phaeosphaeriaceae</taxon>
        <taxon>Parastagonospora</taxon>
    </lineage>
</organism>
<name>A0A7U2F066_PHANO</name>